<dbReference type="SUPFAM" id="SSF46689">
    <property type="entry name" value="Homeodomain-like"/>
    <property type="match status" value="1"/>
</dbReference>
<gene>
    <name evidence="6" type="ORF">ACFFR3_21585</name>
</gene>
<evidence type="ECO:0000256" key="2">
    <source>
        <dbReference type="ARBA" id="ARBA00023125"/>
    </source>
</evidence>
<name>A0ABV5NPA0_9ACTN</name>
<evidence type="ECO:0000256" key="1">
    <source>
        <dbReference type="ARBA" id="ARBA00023015"/>
    </source>
</evidence>
<evidence type="ECO:0000256" key="3">
    <source>
        <dbReference type="ARBA" id="ARBA00023163"/>
    </source>
</evidence>
<sequence>MTDRPGLRERKKARTRALIQKEALRLFREQGYAATTVEQVAAAAEVATSTVFRYFATKEELVMVDQFPPFMEALRGVPPEAGPVAAVRLAMRAVLEGQTAEERIDGLERERLMLTVPELWAATLGNVTGVLKKLRDALAEREGRPADDPELRDVTGAIVGVIMGVWLEWVNDPSMDATTELDRALSHLEAGLPLPRPAG</sequence>
<organism evidence="6 7">
    <name type="scientific">Nonomuraea salmonea</name>
    <dbReference type="NCBI Taxonomy" id="46181"/>
    <lineage>
        <taxon>Bacteria</taxon>
        <taxon>Bacillati</taxon>
        <taxon>Actinomycetota</taxon>
        <taxon>Actinomycetes</taxon>
        <taxon>Streptosporangiales</taxon>
        <taxon>Streptosporangiaceae</taxon>
        <taxon>Nonomuraea</taxon>
    </lineage>
</organism>
<reference evidence="6 7" key="1">
    <citation type="submission" date="2024-09" db="EMBL/GenBank/DDBJ databases">
        <authorList>
            <person name="Sun Q."/>
            <person name="Mori K."/>
        </authorList>
    </citation>
    <scope>NUCLEOTIDE SEQUENCE [LARGE SCALE GENOMIC DNA]</scope>
    <source>
        <strain evidence="6 7">JCM 3324</strain>
    </source>
</reference>
<evidence type="ECO:0000256" key="4">
    <source>
        <dbReference type="PROSITE-ProRule" id="PRU00335"/>
    </source>
</evidence>
<dbReference type="Pfam" id="PF17754">
    <property type="entry name" value="TetR_C_14"/>
    <property type="match status" value="1"/>
</dbReference>
<feature type="DNA-binding region" description="H-T-H motif" evidence="4">
    <location>
        <begin position="36"/>
        <end position="55"/>
    </location>
</feature>
<dbReference type="InterPro" id="IPR050109">
    <property type="entry name" value="HTH-type_TetR-like_transc_reg"/>
</dbReference>
<keyword evidence="3" id="KW-0804">Transcription</keyword>
<protein>
    <submittedName>
        <fullName evidence="6">TetR family transcriptional regulator</fullName>
    </submittedName>
</protein>
<evidence type="ECO:0000259" key="5">
    <source>
        <dbReference type="PROSITE" id="PS50977"/>
    </source>
</evidence>
<dbReference type="Gene3D" id="1.10.357.10">
    <property type="entry name" value="Tetracycline Repressor, domain 2"/>
    <property type="match status" value="1"/>
</dbReference>
<comment type="caution">
    <text evidence="6">The sequence shown here is derived from an EMBL/GenBank/DDBJ whole genome shotgun (WGS) entry which is preliminary data.</text>
</comment>
<dbReference type="Pfam" id="PF00440">
    <property type="entry name" value="TetR_N"/>
    <property type="match status" value="1"/>
</dbReference>
<dbReference type="PANTHER" id="PTHR30055:SF234">
    <property type="entry name" value="HTH-TYPE TRANSCRIPTIONAL REGULATOR BETI"/>
    <property type="match status" value="1"/>
</dbReference>
<evidence type="ECO:0000313" key="7">
    <source>
        <dbReference type="Proteomes" id="UP001589568"/>
    </source>
</evidence>
<dbReference type="InterPro" id="IPR041347">
    <property type="entry name" value="MftR_C"/>
</dbReference>
<dbReference type="PRINTS" id="PR00455">
    <property type="entry name" value="HTHTETR"/>
</dbReference>
<feature type="domain" description="HTH tetR-type" evidence="5">
    <location>
        <begin position="13"/>
        <end position="73"/>
    </location>
</feature>
<keyword evidence="2 4" id="KW-0238">DNA-binding</keyword>
<dbReference type="InterPro" id="IPR001647">
    <property type="entry name" value="HTH_TetR"/>
</dbReference>
<dbReference type="EMBL" id="JBHMCF010000020">
    <property type="protein sequence ID" value="MFB9472113.1"/>
    <property type="molecule type" value="Genomic_DNA"/>
</dbReference>
<dbReference type="Gene3D" id="1.10.10.60">
    <property type="entry name" value="Homeodomain-like"/>
    <property type="match status" value="1"/>
</dbReference>
<keyword evidence="7" id="KW-1185">Reference proteome</keyword>
<dbReference type="PANTHER" id="PTHR30055">
    <property type="entry name" value="HTH-TYPE TRANSCRIPTIONAL REGULATOR RUTR"/>
    <property type="match status" value="1"/>
</dbReference>
<dbReference type="PROSITE" id="PS50977">
    <property type="entry name" value="HTH_TETR_2"/>
    <property type="match status" value="1"/>
</dbReference>
<dbReference type="Proteomes" id="UP001589568">
    <property type="component" value="Unassembled WGS sequence"/>
</dbReference>
<evidence type="ECO:0000313" key="6">
    <source>
        <dbReference type="EMBL" id="MFB9472113.1"/>
    </source>
</evidence>
<proteinExistence type="predicted"/>
<dbReference type="RefSeq" id="WP_345398397.1">
    <property type="nucleotide sequence ID" value="NZ_BAAAXS010000001.1"/>
</dbReference>
<keyword evidence="1" id="KW-0805">Transcription regulation</keyword>
<accession>A0ABV5NPA0</accession>
<dbReference type="InterPro" id="IPR009057">
    <property type="entry name" value="Homeodomain-like_sf"/>
</dbReference>